<reference evidence="13" key="1">
    <citation type="submission" date="2020-01" db="EMBL/GenBank/DDBJ databases">
        <title>Draft genome sequence of the Termite Coptotermes fromosanus.</title>
        <authorList>
            <person name="Itakura S."/>
            <person name="Yosikawa Y."/>
            <person name="Umezawa K."/>
        </authorList>
    </citation>
    <scope>NUCLEOTIDE SEQUENCE [LARGE SCALE GENOMIC DNA]</scope>
</reference>
<keyword evidence="6" id="KW-0433">Leucine-rich repeat</keyword>
<dbReference type="Gene3D" id="2.30.29.30">
    <property type="entry name" value="Pleckstrin-homology domain (PH domain)/Phosphotyrosine-binding domain (PTB)"/>
    <property type="match status" value="1"/>
</dbReference>
<accession>A0A6L2PAD7</accession>
<organism evidence="12 13">
    <name type="scientific">Coptotermes formosanus</name>
    <name type="common">Formosan subterranean termite</name>
    <dbReference type="NCBI Taxonomy" id="36987"/>
    <lineage>
        <taxon>Eukaryota</taxon>
        <taxon>Metazoa</taxon>
        <taxon>Ecdysozoa</taxon>
        <taxon>Arthropoda</taxon>
        <taxon>Hexapoda</taxon>
        <taxon>Insecta</taxon>
        <taxon>Pterygota</taxon>
        <taxon>Neoptera</taxon>
        <taxon>Polyneoptera</taxon>
        <taxon>Dictyoptera</taxon>
        <taxon>Blattodea</taxon>
        <taxon>Blattoidea</taxon>
        <taxon>Termitoidae</taxon>
        <taxon>Rhinotermitidae</taxon>
        <taxon>Coptotermes</taxon>
    </lineage>
</organism>
<evidence type="ECO:0000256" key="3">
    <source>
        <dbReference type="ARBA" id="ARBA00007298"/>
    </source>
</evidence>
<evidence type="ECO:0000256" key="7">
    <source>
        <dbReference type="ARBA" id="ARBA00022737"/>
    </source>
</evidence>
<keyword evidence="13" id="KW-1185">Reference proteome</keyword>
<dbReference type="FunCoup" id="A0A6L2PAD7">
    <property type="interactions" value="318"/>
</dbReference>
<dbReference type="GO" id="GO:0005737">
    <property type="term" value="C:cytoplasm"/>
    <property type="evidence" value="ECO:0007669"/>
    <property type="project" value="UniProtKB-SubCell"/>
</dbReference>
<dbReference type="GO" id="GO:0030027">
    <property type="term" value="C:lamellipodium"/>
    <property type="evidence" value="ECO:0007669"/>
    <property type="project" value="TreeGrafter"/>
</dbReference>
<sequence length="1510" mass="164408">MHGASTNGMGKDDPYWITCDDEDRVIFIAIPFHMERYNCSKRRQARHDGVGGGAMAAVCRSESVKSLLGKHVKILLKNVVRLETKGDKTENRVLVFSPCRLFLLTAKVPTRIDCHFHYLEIQTIESKKPNQASKILTVGDKIYSFLTGDDAGSQEVDAMVLALATAIRNIFPTVPLQHIIRKVEVLPSKRVQQLFDAGLSRGHDGRGLGPCGGFSTQYACMCDYHGMPYREEVSWDVDTIYLSHDTRELCLRDFDHLEPKDIVPIISALEYNTWFTKLRASNIKLTHEALDRILHVMKKSLSIEELYLDNLGVKWDFAHKLSLALIANNNNPLHTLDLSNNMIEDKGATSLCGIIAKIIQGASHLSSPLAKVPKGLIHLNLSHCGLSSKGVNQLAHALSLNKFMPSTLTYLNLSGNNLKEEINNLCNFLAQPNSLTHLDISGTDTALETLFGALLRGCATNLVHLNVSRNVFSTKKTKEVPPSFKQFFTSTLSLKHLNMSFCKLPLEALKNLLLGLACNESTIEIELDMSCNNLGAQGAHVLESCIHGIRCISSLDISENNMDVDLASVVTAVSKNKSIKHLNMGRNMNNMKAKNIASVMDAVVQMIQDEDCVLQSLSIPDSKLRSDLYNLINALGGNQCLQSIDISGNLMGDAGARLLAKALQINSKLRTIIYDRNNITLQGYCDIAYALESNYTVRYMPFPIYDVVPCMKTSSERADTVMRKIQDLLHRNVSPKKYSNGQAFRLQQGFLLSSTQQMVDRLVVQTQDTIRALAQESTDNNNDINYATGVVQDADNSKQLLPRLQEVVQRREETGNPIDVKLKQVADELHSVVVAYLQGTLEGMMKCAEDQCPHVLADDRVQDEIRKMCHEKNFLAPEFIHTCIVEQAGADIMNKFNELNLAVAAHVSDRITDEVIESLSRSYKKLKRSSTPDVLRSRSRMSSDSSRNDPSESFSMADTLSQQSDQSPMFLMTSIHVQATPHLSTKRKSLHGRKLRPKSVVDSVDGLSADDIPDLLPSLPKSAEGKHITVCRHATCICYILLVESLDSVAELPTAVGQQLQHLVKGRPRRAKTRAPSRPMLRPAEIIEDIQDLGEGLDTFFRPGSVTPTGTPLVSPTSDDSSHTFPSEGSPNHQASSKDDPKSSLGGEVKNVRISPDPPQACGTSNKCGADDRTNNGNGLKDRAGCSSPLLRGMSGLLEPVAPRSRSSDNLEKYSPLIGRRSQGDSPLTASPLARRISGQEGGTEGGQLTREDSNGSISQELSGTGDTPDGTSRVPKIKVGAGNTVLAEMKARQDKRTSSPQQDCDADRDQPPSPTVLPSVRLRSTGLADSLRSPTNGFPRGSSGEGPKSPVLKSVMKELGGSKTSIDSGSSCPSGKQCSSKVKPPPPIAPKPRPWSMVGSDRKSGEFSLQSDGSSTNTSAANTPDSGDALDESTDSGVASMGSGSGPGGEKRSVRELAASLIKHGGPESDGKKKIGSHTESGWKISAKSYAIRVCFCVTNICGLISGML</sequence>
<evidence type="ECO:0000256" key="2">
    <source>
        <dbReference type="ARBA" id="ARBA00004496"/>
    </source>
</evidence>
<name>A0A6L2PAD7_COPFO</name>
<evidence type="ECO:0000256" key="1">
    <source>
        <dbReference type="ARBA" id="ARBA00004236"/>
    </source>
</evidence>
<dbReference type="InterPro" id="IPR032675">
    <property type="entry name" value="LRR_dom_sf"/>
</dbReference>
<dbReference type="InterPro" id="IPR031943">
    <property type="entry name" value="CARMIL_C"/>
</dbReference>
<comment type="subcellular location">
    <subcellularLocation>
        <location evidence="1">Cell membrane</location>
    </subcellularLocation>
    <subcellularLocation>
        <location evidence="2">Cytoplasm</location>
    </subcellularLocation>
</comment>
<dbReference type="Gene3D" id="3.80.10.10">
    <property type="entry name" value="Ribonuclease Inhibitor"/>
    <property type="match status" value="1"/>
</dbReference>
<evidence type="ECO:0000256" key="6">
    <source>
        <dbReference type="ARBA" id="ARBA00022614"/>
    </source>
</evidence>
<feature type="compositionally biased region" description="Basic and acidic residues" evidence="9">
    <location>
        <begin position="1169"/>
        <end position="1183"/>
    </location>
</feature>
<gene>
    <name evidence="12" type="ORF">Cfor_10206</name>
</gene>
<dbReference type="InParanoid" id="A0A6L2PAD7"/>
<evidence type="ECO:0000259" key="10">
    <source>
        <dbReference type="Pfam" id="PF16000"/>
    </source>
</evidence>
<dbReference type="Proteomes" id="UP000502823">
    <property type="component" value="Unassembled WGS sequence"/>
</dbReference>
<evidence type="ECO:0000256" key="8">
    <source>
        <dbReference type="ARBA" id="ARBA00023136"/>
    </source>
</evidence>
<comment type="similarity">
    <text evidence="3">Belongs to the CARMIL family.</text>
</comment>
<feature type="compositionally biased region" description="Polar residues" evidence="9">
    <location>
        <begin position="1408"/>
        <end position="1426"/>
    </location>
</feature>
<feature type="region of interest" description="Disordered" evidence="9">
    <location>
        <begin position="927"/>
        <end position="959"/>
    </location>
</feature>
<dbReference type="GO" id="GO:0034315">
    <property type="term" value="P:regulation of Arp2/3 complex-mediated actin nucleation"/>
    <property type="evidence" value="ECO:0007669"/>
    <property type="project" value="TreeGrafter"/>
</dbReference>
<dbReference type="Pfam" id="PF17888">
    <property type="entry name" value="Carm_PH"/>
    <property type="match status" value="1"/>
</dbReference>
<dbReference type="PANTHER" id="PTHR24112:SF66">
    <property type="entry name" value="LEUCINE-RICH REPEAT, ISOFORM F"/>
    <property type="match status" value="1"/>
</dbReference>
<evidence type="ECO:0000256" key="4">
    <source>
        <dbReference type="ARBA" id="ARBA00022475"/>
    </source>
</evidence>
<dbReference type="PROSITE" id="PS51450">
    <property type="entry name" value="LRR"/>
    <property type="match status" value="1"/>
</dbReference>
<evidence type="ECO:0000256" key="9">
    <source>
        <dbReference type="SAM" id="MobiDB-lite"/>
    </source>
</evidence>
<feature type="region of interest" description="Disordered" evidence="9">
    <location>
        <begin position="1199"/>
        <end position="1479"/>
    </location>
</feature>
<dbReference type="GO" id="GO:0016477">
    <property type="term" value="P:cell migration"/>
    <property type="evidence" value="ECO:0007669"/>
    <property type="project" value="TreeGrafter"/>
</dbReference>
<evidence type="ECO:0000259" key="11">
    <source>
        <dbReference type="Pfam" id="PF17888"/>
    </source>
</evidence>
<dbReference type="SMART" id="SM00368">
    <property type="entry name" value="LRR_RI"/>
    <property type="match status" value="5"/>
</dbReference>
<feature type="domain" description="CARMIL C-terminal" evidence="10">
    <location>
        <begin position="848"/>
        <end position="1127"/>
    </location>
</feature>
<evidence type="ECO:0000256" key="5">
    <source>
        <dbReference type="ARBA" id="ARBA00022490"/>
    </source>
</evidence>
<feature type="domain" description="CARMIL pleckstrin homology" evidence="11">
    <location>
        <begin position="74"/>
        <end position="172"/>
    </location>
</feature>
<evidence type="ECO:0000313" key="13">
    <source>
        <dbReference type="Proteomes" id="UP000502823"/>
    </source>
</evidence>
<dbReference type="EMBL" id="BLKM01000133">
    <property type="protein sequence ID" value="GFG29339.1"/>
    <property type="molecule type" value="Genomic_DNA"/>
</dbReference>
<dbReference type="SUPFAM" id="SSF52047">
    <property type="entry name" value="RNI-like"/>
    <property type="match status" value="2"/>
</dbReference>
<evidence type="ECO:0008006" key="14">
    <source>
        <dbReference type="Google" id="ProtNLM"/>
    </source>
</evidence>
<dbReference type="Pfam" id="PF13516">
    <property type="entry name" value="LRR_6"/>
    <property type="match status" value="3"/>
</dbReference>
<feature type="compositionally biased region" description="Polar residues" evidence="9">
    <location>
        <begin position="1106"/>
        <end position="1135"/>
    </location>
</feature>
<dbReference type="InterPro" id="IPR001611">
    <property type="entry name" value="Leu-rich_rpt"/>
</dbReference>
<evidence type="ECO:0000313" key="12">
    <source>
        <dbReference type="EMBL" id="GFG29339.1"/>
    </source>
</evidence>
<dbReference type="InterPro" id="IPR051279">
    <property type="entry name" value="PP1-Reg/Actin-Interact_Protein"/>
</dbReference>
<feature type="compositionally biased region" description="Pro residues" evidence="9">
    <location>
        <begin position="1384"/>
        <end position="1394"/>
    </location>
</feature>
<dbReference type="PANTHER" id="PTHR24112">
    <property type="entry name" value="LEUCINE-RICH REPEAT, ISOFORM F-RELATED"/>
    <property type="match status" value="1"/>
</dbReference>
<dbReference type="InterPro" id="IPR011993">
    <property type="entry name" value="PH-like_dom_sf"/>
</dbReference>
<keyword evidence="8" id="KW-0472">Membrane</keyword>
<proteinExistence type="inferred from homology"/>
<dbReference type="OrthoDB" id="18598at2759"/>
<dbReference type="Pfam" id="PF16000">
    <property type="entry name" value="CARMIL_C"/>
    <property type="match status" value="1"/>
</dbReference>
<dbReference type="FunFam" id="3.80.10.10:FF:000009">
    <property type="entry name" value="F-actin-uncapping protein LRRC16A isoform X1"/>
    <property type="match status" value="1"/>
</dbReference>
<keyword evidence="5" id="KW-0963">Cytoplasm</keyword>
<feature type="compositionally biased region" description="Polar residues" evidence="9">
    <location>
        <begin position="1363"/>
        <end position="1381"/>
    </location>
</feature>
<protein>
    <recommendedName>
        <fullName evidence="14">CARMIL C-terminal domain-containing protein</fullName>
    </recommendedName>
</protein>
<keyword evidence="4" id="KW-1003">Cell membrane</keyword>
<feature type="region of interest" description="Disordered" evidence="9">
    <location>
        <begin position="1098"/>
        <end position="1183"/>
    </location>
</feature>
<dbReference type="InterPro" id="IPR041245">
    <property type="entry name" value="CARMIL_PH"/>
</dbReference>
<keyword evidence="7" id="KW-0677">Repeat</keyword>
<comment type="caution">
    <text evidence="12">The sequence shown here is derived from an EMBL/GenBank/DDBJ whole genome shotgun (WGS) entry which is preliminary data.</text>
</comment>
<dbReference type="GO" id="GO:0005886">
    <property type="term" value="C:plasma membrane"/>
    <property type="evidence" value="ECO:0007669"/>
    <property type="project" value="UniProtKB-SubCell"/>
</dbReference>
<feature type="compositionally biased region" description="Polar residues" evidence="9">
    <location>
        <begin position="1255"/>
        <end position="1266"/>
    </location>
</feature>